<feature type="region of interest" description="Disordered" evidence="2">
    <location>
        <begin position="28"/>
        <end position="48"/>
    </location>
</feature>
<evidence type="ECO:0000256" key="1">
    <source>
        <dbReference type="ARBA" id="ARBA00010457"/>
    </source>
</evidence>
<dbReference type="GO" id="GO:0005507">
    <property type="term" value="F:copper ion binding"/>
    <property type="evidence" value="ECO:0007669"/>
    <property type="project" value="InterPro"/>
</dbReference>
<accession>A0A1G9F6Z7</accession>
<dbReference type="PANTHER" id="PTHR10003">
    <property type="entry name" value="SUPEROXIDE DISMUTASE CU-ZN -RELATED"/>
    <property type="match status" value="1"/>
</dbReference>
<evidence type="ECO:0000259" key="3">
    <source>
        <dbReference type="Pfam" id="PF00080"/>
    </source>
</evidence>
<dbReference type="InterPro" id="IPR001424">
    <property type="entry name" value="SOD_Cu_Zn_dom"/>
</dbReference>
<protein>
    <submittedName>
        <fullName evidence="4">Superoxide dismutase, Cu-Zn family</fullName>
    </submittedName>
</protein>
<dbReference type="RefSeq" id="WP_091268748.1">
    <property type="nucleotide sequence ID" value="NZ_FNFK01000073.1"/>
</dbReference>
<dbReference type="Pfam" id="PF00080">
    <property type="entry name" value="Sod_Cu"/>
    <property type="match status" value="1"/>
</dbReference>
<dbReference type="CDD" id="cd00305">
    <property type="entry name" value="Cu-Zn_Superoxide_Dismutase"/>
    <property type="match status" value="1"/>
</dbReference>
<dbReference type="InterPro" id="IPR036423">
    <property type="entry name" value="SOD-like_Cu/Zn_dom_sf"/>
</dbReference>
<sequence>MLNKTKLALLTGTALLMVACGEDEVTQLEESGTEDVTEDEGEVEEDSLLEDAGTDEEFTSLDVDMVDSDGTYLGSAVFDEDENGVTLNLNLEGLPAGEYGMHIHEVGQATPPTFEDAGDHFNPTDAEHGFDAEDGHHLGDLSNLVVPENGIVSETIEIPDVSLLPDAEYTLATEEGTSLIIHTEADDYESQPTGDAGNRMVGGVIFAPQE</sequence>
<dbReference type="GO" id="GO:0006801">
    <property type="term" value="P:superoxide metabolic process"/>
    <property type="evidence" value="ECO:0007669"/>
    <property type="project" value="InterPro"/>
</dbReference>
<dbReference type="STRING" id="426701.SAMN04488098_10736"/>
<dbReference type="EMBL" id="FNFK01000073">
    <property type="protein sequence ID" value="SDK84217.1"/>
    <property type="molecule type" value="Genomic_DNA"/>
</dbReference>
<dbReference type="Gene3D" id="2.60.40.200">
    <property type="entry name" value="Superoxide dismutase, copper/zinc binding domain"/>
    <property type="match status" value="1"/>
</dbReference>
<evidence type="ECO:0000313" key="5">
    <source>
        <dbReference type="Proteomes" id="UP000199433"/>
    </source>
</evidence>
<name>A0A1G9F6Z7_9LACT</name>
<comment type="similarity">
    <text evidence="1">Belongs to the Cu-Zn superoxide dismutase family.</text>
</comment>
<dbReference type="PROSITE" id="PS51257">
    <property type="entry name" value="PROKAR_LIPOPROTEIN"/>
    <property type="match status" value="1"/>
</dbReference>
<keyword evidence="5" id="KW-1185">Reference proteome</keyword>
<organism evidence="4 5">
    <name type="scientific">Alkalibacterium thalassium</name>
    <dbReference type="NCBI Taxonomy" id="426701"/>
    <lineage>
        <taxon>Bacteria</taxon>
        <taxon>Bacillati</taxon>
        <taxon>Bacillota</taxon>
        <taxon>Bacilli</taxon>
        <taxon>Lactobacillales</taxon>
        <taxon>Carnobacteriaceae</taxon>
        <taxon>Alkalibacterium</taxon>
    </lineage>
</organism>
<reference evidence="5" key="1">
    <citation type="submission" date="2016-10" db="EMBL/GenBank/DDBJ databases">
        <authorList>
            <person name="Varghese N."/>
            <person name="Submissions S."/>
        </authorList>
    </citation>
    <scope>NUCLEOTIDE SEQUENCE [LARGE SCALE GENOMIC DNA]</scope>
    <source>
        <strain evidence="5">DSM 19181</strain>
    </source>
</reference>
<proteinExistence type="inferred from homology"/>
<dbReference type="OrthoDB" id="9792957at2"/>
<evidence type="ECO:0000313" key="4">
    <source>
        <dbReference type="EMBL" id="SDK84217.1"/>
    </source>
</evidence>
<feature type="domain" description="Superoxide dismutase copper/zinc binding" evidence="3">
    <location>
        <begin position="74"/>
        <end position="205"/>
    </location>
</feature>
<dbReference type="InterPro" id="IPR024134">
    <property type="entry name" value="SOD_Cu/Zn_/chaperone"/>
</dbReference>
<dbReference type="Proteomes" id="UP000199433">
    <property type="component" value="Unassembled WGS sequence"/>
</dbReference>
<dbReference type="AlphaFoldDB" id="A0A1G9F6Z7"/>
<evidence type="ECO:0000256" key="2">
    <source>
        <dbReference type="SAM" id="MobiDB-lite"/>
    </source>
</evidence>
<dbReference type="SUPFAM" id="SSF49329">
    <property type="entry name" value="Cu,Zn superoxide dismutase-like"/>
    <property type="match status" value="1"/>
</dbReference>
<gene>
    <name evidence="4" type="ORF">SAMN04488098_10736</name>
</gene>